<proteinExistence type="predicted"/>
<evidence type="ECO:0000313" key="4">
    <source>
        <dbReference type="EMBL" id="MBB5226317.1"/>
    </source>
</evidence>
<dbReference type="InterPro" id="IPR051685">
    <property type="entry name" value="Ycf3/AcsC/BcsC/TPR_MFPF"/>
</dbReference>
<dbReference type="PANTHER" id="PTHR44943">
    <property type="entry name" value="CELLULOSE SYNTHASE OPERON PROTEIN C"/>
    <property type="match status" value="1"/>
</dbReference>
<feature type="repeat" description="TPR" evidence="3">
    <location>
        <begin position="39"/>
        <end position="72"/>
    </location>
</feature>
<accession>A0A7W8G9K1</accession>
<keyword evidence="1" id="KW-0677">Repeat</keyword>
<dbReference type="PROSITE" id="PS50005">
    <property type="entry name" value="TPR"/>
    <property type="match status" value="2"/>
</dbReference>
<dbReference type="InterPro" id="IPR019734">
    <property type="entry name" value="TPR_rpt"/>
</dbReference>
<dbReference type="PANTHER" id="PTHR44943:SF8">
    <property type="entry name" value="TPR REPEAT-CONTAINING PROTEIN MJ0263"/>
    <property type="match status" value="1"/>
</dbReference>
<keyword evidence="2 3" id="KW-0802">TPR repeat</keyword>
<dbReference type="Pfam" id="PF13181">
    <property type="entry name" value="TPR_8"/>
    <property type="match status" value="1"/>
</dbReference>
<dbReference type="Pfam" id="PF13432">
    <property type="entry name" value="TPR_16"/>
    <property type="match status" value="1"/>
</dbReference>
<feature type="repeat" description="TPR" evidence="3">
    <location>
        <begin position="107"/>
        <end position="140"/>
    </location>
</feature>
<dbReference type="SUPFAM" id="SSF48452">
    <property type="entry name" value="TPR-like"/>
    <property type="match status" value="1"/>
</dbReference>
<keyword evidence="5" id="KW-1185">Reference proteome</keyword>
<dbReference type="RefSeq" id="WP_184659460.1">
    <property type="nucleotide sequence ID" value="NZ_CP031518.1"/>
</dbReference>
<reference evidence="4 5" key="1">
    <citation type="submission" date="2020-08" db="EMBL/GenBank/DDBJ databases">
        <title>Genomic Encyclopedia of Type Strains, Phase IV (KMG-IV): sequencing the most valuable type-strain genomes for metagenomic binning, comparative biology and taxonomic classification.</title>
        <authorList>
            <person name="Goeker M."/>
        </authorList>
    </citation>
    <scope>NUCLEOTIDE SEQUENCE [LARGE SCALE GENOMIC DNA]</scope>
    <source>
        <strain evidence="4 5">DSM 103462</strain>
    </source>
</reference>
<gene>
    <name evidence="4" type="ORF">HNP76_001690</name>
</gene>
<dbReference type="AlphaFoldDB" id="A0A7W8G9K1"/>
<dbReference type="Gene3D" id="1.25.40.10">
    <property type="entry name" value="Tetratricopeptide repeat domain"/>
    <property type="match status" value="1"/>
</dbReference>
<organism evidence="4 5">
    <name type="scientific">Treponema ruminis</name>
    <dbReference type="NCBI Taxonomy" id="744515"/>
    <lineage>
        <taxon>Bacteria</taxon>
        <taxon>Pseudomonadati</taxon>
        <taxon>Spirochaetota</taxon>
        <taxon>Spirochaetia</taxon>
        <taxon>Spirochaetales</taxon>
        <taxon>Treponemataceae</taxon>
        <taxon>Treponema</taxon>
    </lineage>
</organism>
<evidence type="ECO:0000256" key="1">
    <source>
        <dbReference type="ARBA" id="ARBA00022737"/>
    </source>
</evidence>
<sequence>MVENVATLNTQAIEFAEHGQYFEAIACLKRAISIERFNHLLWYNLGITYRDAGNLTDAKQALLRAHEIADDDDEILETLALVCFNQGCNEEAMAYCLEGLAKNSQNAHIWNTVGVIYFNQNDFPMACEAFENAVTINSYYYDALFNLRDTYDELGNKAGYQMCVEQMKNIQLGENDFKNEGSDA</sequence>
<dbReference type="Proteomes" id="UP000518887">
    <property type="component" value="Unassembled WGS sequence"/>
</dbReference>
<evidence type="ECO:0000256" key="2">
    <source>
        <dbReference type="ARBA" id="ARBA00022803"/>
    </source>
</evidence>
<protein>
    <submittedName>
        <fullName evidence="4">Tetratricopeptide (TPR) repeat protein</fullName>
    </submittedName>
</protein>
<evidence type="ECO:0000256" key="3">
    <source>
        <dbReference type="PROSITE-ProRule" id="PRU00339"/>
    </source>
</evidence>
<dbReference type="InterPro" id="IPR011990">
    <property type="entry name" value="TPR-like_helical_dom_sf"/>
</dbReference>
<name>A0A7W8G9K1_9SPIR</name>
<dbReference type="SMART" id="SM00028">
    <property type="entry name" value="TPR"/>
    <property type="match status" value="4"/>
</dbReference>
<evidence type="ECO:0000313" key="5">
    <source>
        <dbReference type="Proteomes" id="UP000518887"/>
    </source>
</evidence>
<comment type="caution">
    <text evidence="4">The sequence shown here is derived from an EMBL/GenBank/DDBJ whole genome shotgun (WGS) entry which is preliminary data.</text>
</comment>
<dbReference type="EMBL" id="JACHFQ010000005">
    <property type="protein sequence ID" value="MBB5226317.1"/>
    <property type="molecule type" value="Genomic_DNA"/>
</dbReference>